<evidence type="ECO:0000256" key="1">
    <source>
        <dbReference type="ARBA" id="ARBA00004651"/>
    </source>
</evidence>
<organism evidence="7 8">
    <name type="scientific">Raoultella lignicola</name>
    <dbReference type="NCBI Taxonomy" id="3040939"/>
    <lineage>
        <taxon>Bacteria</taxon>
        <taxon>Pseudomonadati</taxon>
        <taxon>Pseudomonadota</taxon>
        <taxon>Gammaproteobacteria</taxon>
        <taxon>Enterobacterales</taxon>
        <taxon>Enterobacteriaceae</taxon>
        <taxon>Klebsiella/Raoultella group</taxon>
        <taxon>Raoultella</taxon>
    </lineage>
</organism>
<keyword evidence="3 6" id="KW-0812">Transmembrane</keyword>
<evidence type="ECO:0000256" key="4">
    <source>
        <dbReference type="ARBA" id="ARBA00022989"/>
    </source>
</evidence>
<keyword evidence="2" id="KW-1003">Cell membrane</keyword>
<reference evidence="7 8" key="1">
    <citation type="submission" date="2024-04" db="EMBL/GenBank/DDBJ databases">
        <title>Two novel Raoultella species associated with bleeding cankers of broadleaf hosts, Raoultella scottia sp. nov. and Raoultella lignicola sp. nov.</title>
        <authorList>
            <person name="Brady C.L."/>
        </authorList>
    </citation>
    <scope>NUCLEOTIDE SEQUENCE [LARGE SCALE GENOMIC DNA]</scope>
    <source>
        <strain evidence="7 8">TW_WC1a.1</strain>
    </source>
</reference>
<evidence type="ECO:0000313" key="8">
    <source>
        <dbReference type="Proteomes" id="UP001312893"/>
    </source>
</evidence>
<name>A0ABU9FF80_9ENTR</name>
<gene>
    <name evidence="7" type="ORF">QFI96_018920</name>
</gene>
<feature type="transmembrane region" description="Helical" evidence="6">
    <location>
        <begin position="417"/>
        <end position="437"/>
    </location>
</feature>
<accession>A0ABU9FF80</accession>
<dbReference type="RefSeq" id="WP_331851489.1">
    <property type="nucleotide sequence ID" value="NZ_JARXNK020000105.1"/>
</dbReference>
<dbReference type="PANTHER" id="PTHR30250:SF26">
    <property type="entry name" value="PSMA PROTEIN"/>
    <property type="match status" value="1"/>
</dbReference>
<evidence type="ECO:0000256" key="6">
    <source>
        <dbReference type="SAM" id="Phobius"/>
    </source>
</evidence>
<feature type="transmembrane region" description="Helical" evidence="6">
    <location>
        <begin position="443"/>
        <end position="467"/>
    </location>
</feature>
<proteinExistence type="predicted"/>
<feature type="transmembrane region" description="Helical" evidence="6">
    <location>
        <begin position="110"/>
        <end position="129"/>
    </location>
</feature>
<keyword evidence="4 6" id="KW-1133">Transmembrane helix</keyword>
<feature type="transmembrane region" description="Helical" evidence="6">
    <location>
        <begin position="291"/>
        <end position="315"/>
    </location>
</feature>
<evidence type="ECO:0000256" key="2">
    <source>
        <dbReference type="ARBA" id="ARBA00022475"/>
    </source>
</evidence>
<dbReference type="EMBL" id="JARXNK020000105">
    <property type="protein sequence ID" value="MEL0553764.1"/>
    <property type="molecule type" value="Genomic_DNA"/>
</dbReference>
<feature type="transmembrane region" description="Helical" evidence="6">
    <location>
        <begin position="355"/>
        <end position="374"/>
    </location>
</feature>
<feature type="transmembrane region" description="Helical" evidence="6">
    <location>
        <begin position="321"/>
        <end position="348"/>
    </location>
</feature>
<dbReference type="Proteomes" id="UP001312893">
    <property type="component" value="Unassembled WGS sequence"/>
</dbReference>
<feature type="transmembrane region" description="Helical" evidence="6">
    <location>
        <begin position="20"/>
        <end position="43"/>
    </location>
</feature>
<evidence type="ECO:0000256" key="5">
    <source>
        <dbReference type="ARBA" id="ARBA00023136"/>
    </source>
</evidence>
<comment type="caution">
    <text evidence="7">The sequence shown here is derived from an EMBL/GenBank/DDBJ whole genome shotgun (WGS) entry which is preliminary data.</text>
</comment>
<feature type="transmembrane region" description="Helical" evidence="6">
    <location>
        <begin position="228"/>
        <end position="246"/>
    </location>
</feature>
<feature type="transmembrane region" description="Helical" evidence="6">
    <location>
        <begin position="64"/>
        <end position="90"/>
    </location>
</feature>
<evidence type="ECO:0000313" key="7">
    <source>
        <dbReference type="EMBL" id="MEL0553764.1"/>
    </source>
</evidence>
<keyword evidence="5 6" id="KW-0472">Membrane</keyword>
<feature type="transmembrane region" description="Helical" evidence="6">
    <location>
        <begin position="136"/>
        <end position="158"/>
    </location>
</feature>
<feature type="transmembrane region" description="Helical" evidence="6">
    <location>
        <begin position="205"/>
        <end position="222"/>
    </location>
</feature>
<evidence type="ECO:0000256" key="3">
    <source>
        <dbReference type="ARBA" id="ARBA00022692"/>
    </source>
</evidence>
<keyword evidence="8" id="KW-1185">Reference proteome</keyword>
<feature type="transmembrane region" description="Helical" evidence="6">
    <location>
        <begin position="380"/>
        <end position="405"/>
    </location>
</feature>
<protein>
    <submittedName>
        <fullName evidence="7">Uncharacterized protein</fullName>
    </submittedName>
</protein>
<dbReference type="PANTHER" id="PTHR30250">
    <property type="entry name" value="PST FAMILY PREDICTED COLANIC ACID TRANSPORTER"/>
    <property type="match status" value="1"/>
</dbReference>
<feature type="transmembrane region" description="Helical" evidence="6">
    <location>
        <begin position="164"/>
        <end position="185"/>
    </location>
</feature>
<dbReference type="InterPro" id="IPR050833">
    <property type="entry name" value="Poly_Biosynth_Transport"/>
</dbReference>
<comment type="subcellular location">
    <subcellularLocation>
        <location evidence="1">Cell membrane</location>
        <topology evidence="1">Multi-pass membrane protein</topology>
    </subcellularLocation>
</comment>
<sequence>MIVSLYTSRILLEALGVKDLGVYSIIAGIIILFGFIQNVTTLATQRFLSIGLGKQDFSWTNKAFNTSIIVHVIISIIVLILGETVGVWFVSHKLSIPIDRLDDVNWIFQFSLFALIVQILQTPYIAAIIASEKMEVYAKIGIADAFQRWFIVFILIHIDMGDKLKTYSVLVLLGYLFIFFCYFAFSVKRFEICKLSLKIDKEIMMNMFSFSSWTLMGSLSVVALSQGIAILVNIFFGVIANASLGLSDQVLAAITRVTGNFQTAFNPQIIKSYASGNIEYLKKLISQSSKLSYFLVLLAVVPLYADAEFILSVWLGHVPEYLVSLVRVVAIYILIDCLSGPFVTVIYAVGKLKKYQIIISLIMIANLALAYFMVMNALPLYIVVMARVSCVLFLLVYRLIFVSILIDFKLKDYVRYVLSRLVIVGVGSFAIVGYINSFLDKNLIGLFVLLILSTFTIASLFYVGAFTKDEREYCKSKVNFFLRKLVNFKVKK</sequence>